<dbReference type="GO" id="GO:0005829">
    <property type="term" value="C:cytosol"/>
    <property type="evidence" value="ECO:0007669"/>
    <property type="project" value="TreeGrafter"/>
</dbReference>
<dbReference type="GO" id="GO:0005524">
    <property type="term" value="F:ATP binding"/>
    <property type="evidence" value="ECO:0007669"/>
    <property type="project" value="UniProtKB-KW"/>
</dbReference>
<dbReference type="PANTHER" id="PTHR28629">
    <property type="entry name" value="TRIOKINASE/FMN CYCLASE"/>
    <property type="match status" value="1"/>
</dbReference>
<dbReference type="InterPro" id="IPR004007">
    <property type="entry name" value="DhaL_dom"/>
</dbReference>
<name>A0A1R0H5M1_9FUNG</name>
<dbReference type="PROSITE" id="PS51480">
    <property type="entry name" value="DHAL"/>
    <property type="match status" value="1"/>
</dbReference>
<dbReference type="Gene3D" id="1.25.40.340">
    <property type="match status" value="1"/>
</dbReference>
<evidence type="ECO:0000313" key="13">
    <source>
        <dbReference type="EMBL" id="OLY84475.1"/>
    </source>
</evidence>
<evidence type="ECO:0000256" key="3">
    <source>
        <dbReference type="ARBA" id="ARBA00008757"/>
    </source>
</evidence>
<dbReference type="SMART" id="SM01120">
    <property type="entry name" value="Dak2"/>
    <property type="match status" value="1"/>
</dbReference>
<keyword evidence="5" id="KW-0547">Nucleotide-binding</keyword>
<evidence type="ECO:0000313" key="14">
    <source>
        <dbReference type="Proteomes" id="UP000187455"/>
    </source>
</evidence>
<feature type="domain" description="DhaK" evidence="12">
    <location>
        <begin position="10"/>
        <end position="354"/>
    </location>
</feature>
<comment type="similarity">
    <text evidence="3">Belongs to the dihydroxyacetone kinase (DAK) family.</text>
</comment>
<protein>
    <submittedName>
        <fullName evidence="13">Dihydroxyacetone kinase 1</fullName>
    </submittedName>
</protein>
<dbReference type="GO" id="GO:0004371">
    <property type="term" value="F:glycerone kinase activity"/>
    <property type="evidence" value="ECO:0007669"/>
    <property type="project" value="UniProtKB-EC"/>
</dbReference>
<dbReference type="SUPFAM" id="SSF82549">
    <property type="entry name" value="DAK1/DegV-like"/>
    <property type="match status" value="1"/>
</dbReference>
<dbReference type="EMBL" id="LSSL01000480">
    <property type="protein sequence ID" value="OLY84475.1"/>
    <property type="molecule type" value="Genomic_DNA"/>
</dbReference>
<dbReference type="Gene3D" id="3.40.50.10440">
    <property type="entry name" value="Dihydroxyacetone kinase, domain 1"/>
    <property type="match status" value="1"/>
</dbReference>
<dbReference type="OrthoDB" id="1724672at2759"/>
<comment type="function">
    <text evidence="1">Catalyzes both the phosphorylation of dihydroxyacetone and of glyceraldehyde.</text>
</comment>
<dbReference type="GO" id="GO:0019588">
    <property type="term" value="P:anaerobic glycerol catabolic process"/>
    <property type="evidence" value="ECO:0007669"/>
    <property type="project" value="UniProtKB-UniPathway"/>
</dbReference>
<dbReference type="Pfam" id="PF02733">
    <property type="entry name" value="Dak1"/>
    <property type="match status" value="1"/>
</dbReference>
<sequence>MLTEKHFVNDPNELVLDSLKGFVATSPHVNLDEENKVVYMKNIDQLKEDQVTLFCGGGAGHEPAHAGFVGPGFLSAAVSGHIFASPSSSQVLSCLKRIYSPKHGTVVIVKNYTGDILNFGRAIERFKAFQASKNITGTKVAMVVVGDDVGVVNENEEVDVGRRGLSGTIFVHKIASSAAANGHTFEYVEKIANYVANNVFTIGSALSPSSIPGSGMPRILGNDQVEFGMGIHNEPGFKIIKLGSAKEMVSLMVDVVIGSKLFIKSSDSSNKSKKVHLLVNNLGALSNLELGLVSKEAIERISSSGYEIVRPFQGTFMTGLAMPGISLSLLVDPLDGSEFDLSKFIDFSSHAPGWINHISVPNCSTQSDLFANDNKFVGANLDSVPSSPNREMWIRIIDSIYSTCKEQEPEITRLDTVMGDGDCGSVLMSGVESVHTAIHNDKIPIDDIASAISSVSSFLESSMGGTSGAIYCLFFDGVSQSLASHGNKTPTNQQWAIAVKAGLDTIQRYSTARAGDRTMIDAIQPFSESLNGAHFNISEALEAAKQGAEKTVEMQPKRGRAVYTGKGKGVADAGAVGVCAIIEGLAKALA</sequence>
<comment type="caution">
    <text evidence="13">The sequence shown here is derived from an EMBL/GenBank/DDBJ whole genome shotgun (WGS) entry which is preliminary data.</text>
</comment>
<dbReference type="PANTHER" id="PTHR28629:SF4">
    <property type="entry name" value="TRIOKINASE_FMN CYCLASE"/>
    <property type="match status" value="1"/>
</dbReference>
<evidence type="ECO:0000259" key="12">
    <source>
        <dbReference type="PROSITE" id="PS51481"/>
    </source>
</evidence>
<evidence type="ECO:0000256" key="10">
    <source>
        <dbReference type="ARBA" id="ARBA00048898"/>
    </source>
</evidence>
<dbReference type="Pfam" id="PF02734">
    <property type="entry name" value="Dak2"/>
    <property type="match status" value="1"/>
</dbReference>
<dbReference type="InterPro" id="IPR004006">
    <property type="entry name" value="DhaK_dom"/>
</dbReference>
<organism evidence="13 14">
    <name type="scientific">Smittium mucronatum</name>
    <dbReference type="NCBI Taxonomy" id="133383"/>
    <lineage>
        <taxon>Eukaryota</taxon>
        <taxon>Fungi</taxon>
        <taxon>Fungi incertae sedis</taxon>
        <taxon>Zoopagomycota</taxon>
        <taxon>Kickxellomycotina</taxon>
        <taxon>Harpellomycetes</taxon>
        <taxon>Harpellales</taxon>
        <taxon>Legeriomycetaceae</taxon>
        <taxon>Smittium</taxon>
    </lineage>
</organism>
<keyword evidence="7" id="KW-0319">Glycerol metabolism</keyword>
<proteinExistence type="inferred from homology"/>
<dbReference type="SUPFAM" id="SSF101473">
    <property type="entry name" value="DhaL-like"/>
    <property type="match status" value="1"/>
</dbReference>
<evidence type="ECO:0000256" key="1">
    <source>
        <dbReference type="ARBA" id="ARBA00003264"/>
    </source>
</evidence>
<comment type="catalytic activity">
    <reaction evidence="10">
        <text>dihydroxyacetone + ATP = dihydroxyacetone phosphate + ADP + H(+)</text>
        <dbReference type="Rhea" id="RHEA:15773"/>
        <dbReference type="ChEBI" id="CHEBI:15378"/>
        <dbReference type="ChEBI" id="CHEBI:16016"/>
        <dbReference type="ChEBI" id="CHEBI:30616"/>
        <dbReference type="ChEBI" id="CHEBI:57642"/>
        <dbReference type="ChEBI" id="CHEBI:456216"/>
        <dbReference type="EC" id="2.7.1.29"/>
    </reaction>
</comment>
<dbReference type="InterPro" id="IPR036117">
    <property type="entry name" value="DhaL_dom_sf"/>
</dbReference>
<evidence type="ECO:0000259" key="11">
    <source>
        <dbReference type="PROSITE" id="PS51480"/>
    </source>
</evidence>
<evidence type="ECO:0000256" key="5">
    <source>
        <dbReference type="ARBA" id="ARBA00022741"/>
    </source>
</evidence>
<evidence type="ECO:0000256" key="4">
    <source>
        <dbReference type="ARBA" id="ARBA00022679"/>
    </source>
</evidence>
<evidence type="ECO:0000256" key="9">
    <source>
        <dbReference type="ARBA" id="ARBA00047974"/>
    </source>
</evidence>
<keyword evidence="8" id="KW-0067">ATP-binding</keyword>
<gene>
    <name evidence="13" type="ORF">AYI68_g1360</name>
</gene>
<dbReference type="Gene3D" id="3.30.1180.20">
    <property type="entry name" value="Dihydroxyacetone kinase, domain 2"/>
    <property type="match status" value="1"/>
</dbReference>
<dbReference type="GO" id="GO:0050354">
    <property type="term" value="F:triokinase activity"/>
    <property type="evidence" value="ECO:0007669"/>
    <property type="project" value="UniProtKB-EC"/>
</dbReference>
<dbReference type="STRING" id="133383.A0A1R0H5M1"/>
<evidence type="ECO:0000256" key="2">
    <source>
        <dbReference type="ARBA" id="ARBA00004778"/>
    </source>
</evidence>
<dbReference type="PROSITE" id="PS51481">
    <property type="entry name" value="DHAK"/>
    <property type="match status" value="1"/>
</dbReference>
<dbReference type="UniPathway" id="UPA00617">
    <property type="reaction ID" value="UER00669"/>
</dbReference>
<dbReference type="Proteomes" id="UP000187455">
    <property type="component" value="Unassembled WGS sequence"/>
</dbReference>
<dbReference type="FunFam" id="1.25.40.340:FF:000001">
    <property type="entry name" value="Dihydroxyacetone kinase 1"/>
    <property type="match status" value="1"/>
</dbReference>
<comment type="pathway">
    <text evidence="2">Polyol metabolism; glycerol fermentation; glycerone phosphate from glycerol (oxidative route): step 2/2.</text>
</comment>
<evidence type="ECO:0000256" key="8">
    <source>
        <dbReference type="ARBA" id="ARBA00022840"/>
    </source>
</evidence>
<keyword evidence="14" id="KW-1185">Reference proteome</keyword>
<accession>A0A1R0H5M1</accession>
<keyword evidence="6 13" id="KW-0418">Kinase</keyword>
<dbReference type="InterPro" id="IPR050861">
    <property type="entry name" value="Dihydroxyacetone_Kinase"/>
</dbReference>
<dbReference type="FunFam" id="3.40.50.10440:FF:000001">
    <property type="entry name" value="Dihydroxyacetone kinase, DhaK subunit"/>
    <property type="match status" value="1"/>
</dbReference>
<evidence type="ECO:0000256" key="7">
    <source>
        <dbReference type="ARBA" id="ARBA00022798"/>
    </source>
</evidence>
<dbReference type="AlphaFoldDB" id="A0A1R0H5M1"/>
<comment type="catalytic activity">
    <reaction evidence="9">
        <text>D-glyceraldehyde + ATP = D-glyceraldehyde 3-phosphate + ADP + H(+)</text>
        <dbReference type="Rhea" id="RHEA:13941"/>
        <dbReference type="ChEBI" id="CHEBI:15378"/>
        <dbReference type="ChEBI" id="CHEBI:17378"/>
        <dbReference type="ChEBI" id="CHEBI:30616"/>
        <dbReference type="ChEBI" id="CHEBI:59776"/>
        <dbReference type="ChEBI" id="CHEBI:456216"/>
        <dbReference type="EC" id="2.7.1.28"/>
    </reaction>
</comment>
<reference evidence="13 14" key="1">
    <citation type="journal article" date="2016" name="Mol. Biol. Evol.">
        <title>Genome-Wide Survey of Gut Fungi (Harpellales) Reveals the First Horizontally Transferred Ubiquitin Gene from a Mosquito Host.</title>
        <authorList>
            <person name="Wang Y."/>
            <person name="White M.M."/>
            <person name="Kvist S."/>
            <person name="Moncalvo J.M."/>
        </authorList>
    </citation>
    <scope>NUCLEOTIDE SEQUENCE [LARGE SCALE GENOMIC DNA]</scope>
    <source>
        <strain evidence="13 14">ALG-7-W6</strain>
    </source>
</reference>
<keyword evidence="4" id="KW-0808">Transferase</keyword>
<evidence type="ECO:0000256" key="6">
    <source>
        <dbReference type="ARBA" id="ARBA00022777"/>
    </source>
</evidence>
<feature type="domain" description="DhaL" evidence="11">
    <location>
        <begin position="391"/>
        <end position="587"/>
    </location>
</feature>